<dbReference type="InterPro" id="IPR001932">
    <property type="entry name" value="PPM-type_phosphatase-like_dom"/>
</dbReference>
<protein>
    <submittedName>
        <fullName evidence="2">Transcriptional regulator</fullName>
    </submittedName>
</protein>
<dbReference type="Gene3D" id="3.60.40.10">
    <property type="entry name" value="PPM-type phosphatase domain"/>
    <property type="match status" value="1"/>
</dbReference>
<dbReference type="AlphaFoldDB" id="A0A8J3F5R8"/>
<dbReference type="InterPro" id="IPR036890">
    <property type="entry name" value="HATPase_C_sf"/>
</dbReference>
<dbReference type="EMBL" id="BMQB01000001">
    <property type="protein sequence ID" value="GGJ74837.1"/>
    <property type="molecule type" value="Genomic_DNA"/>
</dbReference>
<reference evidence="2" key="2">
    <citation type="submission" date="2020-09" db="EMBL/GenBank/DDBJ databases">
        <authorList>
            <person name="Sun Q."/>
            <person name="Ohkuma M."/>
        </authorList>
    </citation>
    <scope>NUCLEOTIDE SEQUENCE</scope>
    <source>
        <strain evidence="2">JCM 3090</strain>
    </source>
</reference>
<evidence type="ECO:0000313" key="2">
    <source>
        <dbReference type="EMBL" id="GGJ74837.1"/>
    </source>
</evidence>
<dbReference type="SUPFAM" id="SSF55874">
    <property type="entry name" value="ATPase domain of HSP90 chaperone/DNA topoisomerase II/histidine kinase"/>
    <property type="match status" value="1"/>
</dbReference>
<dbReference type="InterPro" id="IPR039248">
    <property type="entry name" value="Ptase_RsbX"/>
</dbReference>
<organism evidence="2 3">
    <name type="scientific">Pilimelia anulata</name>
    <dbReference type="NCBI Taxonomy" id="53371"/>
    <lineage>
        <taxon>Bacteria</taxon>
        <taxon>Bacillati</taxon>
        <taxon>Actinomycetota</taxon>
        <taxon>Actinomycetes</taxon>
        <taxon>Micromonosporales</taxon>
        <taxon>Micromonosporaceae</taxon>
        <taxon>Pilimelia</taxon>
    </lineage>
</organism>
<sequence>MTATPPVVDVADDGAWFRVEGPGAAGPPRRAAERLAARLGFTAERAGDVAVVAAELTSNLVKHGEQGTLLVRPVRHGMAAGVELFAVDAGPGMRDPALAARDGHSTAGTLGVGLGAIARMSSVYDVYSLPGRGTVAAVQLWPREPPAASGACGVVRALDWGPACGDGHAVRTLDGRVQLLVVDGLGHGPLAAVAARAATAAFRAAPPEPPAALVERLHRALSGTRGAAIAVAELDPAGAAVRYSGLGNIGGAVLAGGARKGMVSLPGIAGHQRRVVREFGYPLPAGATVLLHSDGVSDRWTGADYPRLFDRSPAVVAATVLRDAGVRRDDACVLVARVP</sequence>
<evidence type="ECO:0000259" key="1">
    <source>
        <dbReference type="SMART" id="SM00331"/>
    </source>
</evidence>
<dbReference type="Proteomes" id="UP000649739">
    <property type="component" value="Unassembled WGS sequence"/>
</dbReference>
<name>A0A8J3F5R8_9ACTN</name>
<dbReference type="InterPro" id="IPR036457">
    <property type="entry name" value="PPM-type-like_dom_sf"/>
</dbReference>
<keyword evidence="3" id="KW-1185">Reference proteome</keyword>
<proteinExistence type="predicted"/>
<evidence type="ECO:0000313" key="3">
    <source>
        <dbReference type="Proteomes" id="UP000649739"/>
    </source>
</evidence>
<reference evidence="2" key="1">
    <citation type="journal article" date="2014" name="Int. J. Syst. Evol. Microbiol.">
        <title>Complete genome sequence of Corynebacterium casei LMG S-19264T (=DSM 44701T), isolated from a smear-ripened cheese.</title>
        <authorList>
            <consortium name="US DOE Joint Genome Institute (JGI-PGF)"/>
            <person name="Walter F."/>
            <person name="Albersmeier A."/>
            <person name="Kalinowski J."/>
            <person name="Ruckert C."/>
        </authorList>
    </citation>
    <scope>NUCLEOTIDE SEQUENCE</scope>
    <source>
        <strain evidence="2">JCM 3090</strain>
    </source>
</reference>
<dbReference type="SUPFAM" id="SSF81606">
    <property type="entry name" value="PP2C-like"/>
    <property type="match status" value="1"/>
</dbReference>
<comment type="caution">
    <text evidence="2">The sequence shown here is derived from an EMBL/GenBank/DDBJ whole genome shotgun (WGS) entry which is preliminary data.</text>
</comment>
<feature type="domain" description="PPM-type phosphatase" evidence="1">
    <location>
        <begin position="155"/>
        <end position="338"/>
    </location>
</feature>
<dbReference type="PANTHER" id="PTHR35801">
    <property type="entry name" value="PHOSPHOSERINE PHOSPHATASE RSBX"/>
    <property type="match status" value="1"/>
</dbReference>
<dbReference type="InterPro" id="IPR003594">
    <property type="entry name" value="HATPase_dom"/>
</dbReference>
<dbReference type="SMART" id="SM00331">
    <property type="entry name" value="PP2C_SIG"/>
    <property type="match status" value="1"/>
</dbReference>
<dbReference type="Pfam" id="PF07228">
    <property type="entry name" value="SpoIIE"/>
    <property type="match status" value="1"/>
</dbReference>
<accession>A0A8J3F5R8</accession>
<dbReference type="Gene3D" id="3.30.565.10">
    <property type="entry name" value="Histidine kinase-like ATPase, C-terminal domain"/>
    <property type="match status" value="1"/>
</dbReference>
<gene>
    <name evidence="2" type="ORF">GCM10010123_00960</name>
</gene>
<dbReference type="Pfam" id="PF13581">
    <property type="entry name" value="HATPase_c_2"/>
    <property type="match status" value="1"/>
</dbReference>
<dbReference type="PANTHER" id="PTHR35801:SF1">
    <property type="entry name" value="PHOSPHOSERINE PHOSPHATASE RSBX"/>
    <property type="match status" value="1"/>
</dbReference>